<dbReference type="Proteomes" id="UP000828390">
    <property type="component" value="Unassembled WGS sequence"/>
</dbReference>
<accession>A0A9D4L9C7</accession>
<reference evidence="2" key="1">
    <citation type="journal article" date="2019" name="bioRxiv">
        <title>The Genome of the Zebra Mussel, Dreissena polymorpha: A Resource for Invasive Species Research.</title>
        <authorList>
            <person name="McCartney M.A."/>
            <person name="Auch B."/>
            <person name="Kono T."/>
            <person name="Mallez S."/>
            <person name="Zhang Y."/>
            <person name="Obille A."/>
            <person name="Becker A."/>
            <person name="Abrahante J.E."/>
            <person name="Garbe J."/>
            <person name="Badalamenti J.P."/>
            <person name="Herman A."/>
            <person name="Mangelson H."/>
            <person name="Liachko I."/>
            <person name="Sullivan S."/>
            <person name="Sone E.D."/>
            <person name="Koren S."/>
            <person name="Silverstein K.A.T."/>
            <person name="Beckman K.B."/>
            <person name="Gohl D.M."/>
        </authorList>
    </citation>
    <scope>NUCLEOTIDE SEQUENCE</scope>
    <source>
        <strain evidence="2">Duluth1</strain>
        <tissue evidence="2">Whole animal</tissue>
    </source>
</reference>
<keyword evidence="3" id="KW-1185">Reference proteome</keyword>
<feature type="region of interest" description="Disordered" evidence="1">
    <location>
        <begin position="23"/>
        <end position="46"/>
    </location>
</feature>
<feature type="compositionally biased region" description="Polar residues" evidence="1">
    <location>
        <begin position="24"/>
        <end position="46"/>
    </location>
</feature>
<proteinExistence type="predicted"/>
<evidence type="ECO:0000256" key="1">
    <source>
        <dbReference type="SAM" id="MobiDB-lite"/>
    </source>
</evidence>
<protein>
    <submittedName>
        <fullName evidence="2">Uncharacterized protein</fullName>
    </submittedName>
</protein>
<organism evidence="2 3">
    <name type="scientific">Dreissena polymorpha</name>
    <name type="common">Zebra mussel</name>
    <name type="synonym">Mytilus polymorpha</name>
    <dbReference type="NCBI Taxonomy" id="45954"/>
    <lineage>
        <taxon>Eukaryota</taxon>
        <taxon>Metazoa</taxon>
        <taxon>Spiralia</taxon>
        <taxon>Lophotrochozoa</taxon>
        <taxon>Mollusca</taxon>
        <taxon>Bivalvia</taxon>
        <taxon>Autobranchia</taxon>
        <taxon>Heteroconchia</taxon>
        <taxon>Euheterodonta</taxon>
        <taxon>Imparidentia</taxon>
        <taxon>Neoheterodontei</taxon>
        <taxon>Myida</taxon>
        <taxon>Dreissenoidea</taxon>
        <taxon>Dreissenidae</taxon>
        <taxon>Dreissena</taxon>
    </lineage>
</organism>
<dbReference type="EMBL" id="JAIWYP010000003">
    <property type="protein sequence ID" value="KAH3853870.1"/>
    <property type="molecule type" value="Genomic_DNA"/>
</dbReference>
<reference evidence="2" key="2">
    <citation type="submission" date="2020-11" db="EMBL/GenBank/DDBJ databases">
        <authorList>
            <person name="McCartney M.A."/>
            <person name="Auch B."/>
            <person name="Kono T."/>
            <person name="Mallez S."/>
            <person name="Becker A."/>
            <person name="Gohl D.M."/>
            <person name="Silverstein K.A.T."/>
            <person name="Koren S."/>
            <person name="Bechman K.B."/>
            <person name="Herman A."/>
            <person name="Abrahante J.E."/>
            <person name="Garbe J."/>
        </authorList>
    </citation>
    <scope>NUCLEOTIDE SEQUENCE</scope>
    <source>
        <strain evidence="2">Duluth1</strain>
        <tissue evidence="2">Whole animal</tissue>
    </source>
</reference>
<name>A0A9D4L9C7_DREPO</name>
<gene>
    <name evidence="2" type="ORF">DPMN_096405</name>
</gene>
<evidence type="ECO:0000313" key="2">
    <source>
        <dbReference type="EMBL" id="KAH3853870.1"/>
    </source>
</evidence>
<sequence length="56" mass="6237">MDFLSRQSVHRRQNTMKHCRWTDDTASLSSTRSASKNVYSNSGSGSSLFGWAPVVT</sequence>
<comment type="caution">
    <text evidence="2">The sequence shown here is derived from an EMBL/GenBank/DDBJ whole genome shotgun (WGS) entry which is preliminary data.</text>
</comment>
<evidence type="ECO:0000313" key="3">
    <source>
        <dbReference type="Proteomes" id="UP000828390"/>
    </source>
</evidence>
<dbReference type="AlphaFoldDB" id="A0A9D4L9C7"/>